<dbReference type="PANTHER" id="PTHR47723:SF19">
    <property type="entry name" value="POLYNUCLEOTIDYL TRANSFERASE, RIBONUCLEASE H-LIKE SUPERFAMILY PROTEIN"/>
    <property type="match status" value="1"/>
</dbReference>
<name>A0ABR2FH15_9ROSI</name>
<dbReference type="PANTHER" id="PTHR47723">
    <property type="entry name" value="OS05G0353850 PROTEIN"/>
    <property type="match status" value="1"/>
</dbReference>
<evidence type="ECO:0000313" key="2">
    <source>
        <dbReference type="EMBL" id="KAK8580071.1"/>
    </source>
</evidence>
<protein>
    <recommendedName>
        <fullName evidence="1">RNase H type-1 domain-containing protein</fullName>
    </recommendedName>
</protein>
<dbReference type="Pfam" id="PF13456">
    <property type="entry name" value="RVT_3"/>
    <property type="match status" value="1"/>
</dbReference>
<evidence type="ECO:0000313" key="3">
    <source>
        <dbReference type="Proteomes" id="UP001472677"/>
    </source>
</evidence>
<comment type="caution">
    <text evidence="2">The sequence shown here is derived from an EMBL/GenBank/DDBJ whole genome shotgun (WGS) entry which is preliminary data.</text>
</comment>
<evidence type="ECO:0000259" key="1">
    <source>
        <dbReference type="Pfam" id="PF13456"/>
    </source>
</evidence>
<dbReference type="Proteomes" id="UP001472677">
    <property type="component" value="Unassembled WGS sequence"/>
</dbReference>
<dbReference type="InterPro" id="IPR002156">
    <property type="entry name" value="RNaseH_domain"/>
</dbReference>
<dbReference type="EMBL" id="JBBPBM010000006">
    <property type="protein sequence ID" value="KAK8580071.1"/>
    <property type="molecule type" value="Genomic_DNA"/>
</dbReference>
<keyword evidence="3" id="KW-1185">Reference proteome</keyword>
<feature type="domain" description="RNase H type-1" evidence="1">
    <location>
        <begin position="125"/>
        <end position="243"/>
    </location>
</feature>
<dbReference type="Gene3D" id="3.30.420.10">
    <property type="entry name" value="Ribonuclease H-like superfamily/Ribonuclease H"/>
    <property type="match status" value="1"/>
</dbReference>
<proteinExistence type="predicted"/>
<reference evidence="2 3" key="1">
    <citation type="journal article" date="2024" name="G3 (Bethesda)">
        <title>Genome assembly of Hibiscus sabdariffa L. provides insights into metabolisms of medicinal natural products.</title>
        <authorList>
            <person name="Kim T."/>
        </authorList>
    </citation>
    <scope>NUCLEOTIDE SEQUENCE [LARGE SCALE GENOMIC DNA]</scope>
    <source>
        <strain evidence="2">TK-2024</strain>
        <tissue evidence="2">Old leaves</tissue>
    </source>
</reference>
<dbReference type="InterPro" id="IPR053151">
    <property type="entry name" value="RNase_H-like"/>
</dbReference>
<sequence>MATIPLPRDSYGEDRPCWRLENNQKFWLKSAYASSHSTLGCDNSHEVESLEHVLRHYTFAANVEKNDPTTGFGCVQLNGLGRLLSLQFIATHNGPVGCDMLQSPGFSLRHQSGWLRRFLGWVKGNTDGVVDLHSDFASCGGVLRYSNGDWCMGFSRSLGRCSVLMAEIWAVHDMLKHAWSLGYRQVEVETDNSKVYAIVSGKSMALHGNSVVQAVQSLFALDWDIHFSLVNRDHNRVTDALARLSRGQLISETLYTAPPPSVRELITVDK</sequence>
<dbReference type="SUPFAM" id="SSF53098">
    <property type="entry name" value="Ribonuclease H-like"/>
    <property type="match status" value="1"/>
</dbReference>
<dbReference type="InterPro" id="IPR036397">
    <property type="entry name" value="RNaseH_sf"/>
</dbReference>
<accession>A0ABR2FH15</accession>
<dbReference type="CDD" id="cd06222">
    <property type="entry name" value="RNase_H_like"/>
    <property type="match status" value="1"/>
</dbReference>
<gene>
    <name evidence="2" type="ORF">V6N12_070357</name>
</gene>
<dbReference type="InterPro" id="IPR044730">
    <property type="entry name" value="RNase_H-like_dom_plant"/>
</dbReference>
<dbReference type="InterPro" id="IPR012337">
    <property type="entry name" value="RNaseH-like_sf"/>
</dbReference>
<organism evidence="2 3">
    <name type="scientific">Hibiscus sabdariffa</name>
    <name type="common">roselle</name>
    <dbReference type="NCBI Taxonomy" id="183260"/>
    <lineage>
        <taxon>Eukaryota</taxon>
        <taxon>Viridiplantae</taxon>
        <taxon>Streptophyta</taxon>
        <taxon>Embryophyta</taxon>
        <taxon>Tracheophyta</taxon>
        <taxon>Spermatophyta</taxon>
        <taxon>Magnoliopsida</taxon>
        <taxon>eudicotyledons</taxon>
        <taxon>Gunneridae</taxon>
        <taxon>Pentapetalae</taxon>
        <taxon>rosids</taxon>
        <taxon>malvids</taxon>
        <taxon>Malvales</taxon>
        <taxon>Malvaceae</taxon>
        <taxon>Malvoideae</taxon>
        <taxon>Hibiscus</taxon>
    </lineage>
</organism>